<reference evidence="1" key="1">
    <citation type="submission" date="2019-02" db="EMBL/GenBank/DDBJ databases">
        <authorList>
            <person name="Gruber-Vodicka R. H."/>
            <person name="Seah K. B. B."/>
        </authorList>
    </citation>
    <scope>NUCLEOTIDE SEQUENCE</scope>
    <source>
        <strain evidence="2">BECK_DK161</strain>
        <strain evidence="1">BECK_DK47</strain>
    </source>
</reference>
<evidence type="ECO:0000313" key="2">
    <source>
        <dbReference type="EMBL" id="VFJ63272.1"/>
    </source>
</evidence>
<name>A0A450SVN5_9GAMM</name>
<proteinExistence type="predicted"/>
<gene>
    <name evidence="1" type="ORF">BECKDK2373B_GA0170837_10703</name>
    <name evidence="2" type="ORF">BECKDK2373C_GA0170839_110513</name>
</gene>
<sequence length="58" mass="6709">MYCVHGTNPMTFQDDSHGFHLMGDFKIFVGRSKDSRHLGTTLLVRNTVGFIFKCFRIQ</sequence>
<dbReference type="EMBL" id="CAADEY010000105">
    <property type="protein sequence ID" value="VFJ63272.1"/>
    <property type="molecule type" value="Genomic_DNA"/>
</dbReference>
<accession>A0A450SVN5</accession>
<organism evidence="1">
    <name type="scientific">Candidatus Kentrum sp. DK</name>
    <dbReference type="NCBI Taxonomy" id="2126562"/>
    <lineage>
        <taxon>Bacteria</taxon>
        <taxon>Pseudomonadati</taxon>
        <taxon>Pseudomonadota</taxon>
        <taxon>Gammaproteobacteria</taxon>
        <taxon>Candidatus Kentrum</taxon>
    </lineage>
</organism>
<dbReference type="AlphaFoldDB" id="A0A450SVN5"/>
<dbReference type="EMBL" id="CAADEX010000070">
    <property type="protein sequence ID" value="VFJ58040.1"/>
    <property type="molecule type" value="Genomic_DNA"/>
</dbReference>
<evidence type="ECO:0000313" key="1">
    <source>
        <dbReference type="EMBL" id="VFJ58040.1"/>
    </source>
</evidence>
<protein>
    <submittedName>
        <fullName evidence="1">Uncharacterized protein</fullName>
    </submittedName>
</protein>